<dbReference type="PRINTS" id="PR01020">
    <property type="entry name" value="LPSBIOSNTHSS"/>
</dbReference>
<feature type="domain" description="Cytidyltransferase-like" evidence="10">
    <location>
        <begin position="5"/>
        <end position="132"/>
    </location>
</feature>
<comment type="cofactor">
    <cofactor evidence="9">
        <name>Mg(2+)</name>
        <dbReference type="ChEBI" id="CHEBI:18420"/>
    </cofactor>
</comment>
<dbReference type="Gene3D" id="3.40.50.620">
    <property type="entry name" value="HUPs"/>
    <property type="match status" value="1"/>
</dbReference>
<protein>
    <recommendedName>
        <fullName evidence="9">Phosphopantetheine adenylyltransferase</fullName>
        <ecNumber evidence="9">2.7.7.3</ecNumber>
    </recommendedName>
    <alternativeName>
        <fullName evidence="9">Dephospho-CoA pyrophosphorylase</fullName>
    </alternativeName>
    <alternativeName>
        <fullName evidence="9">Pantetheine-phosphate adenylyltransferase</fullName>
        <shortName evidence="9">PPAT</shortName>
    </alternativeName>
</protein>
<feature type="binding site" evidence="9">
    <location>
        <begin position="88"/>
        <end position="90"/>
    </location>
    <ligand>
        <name>ATP</name>
        <dbReference type="ChEBI" id="CHEBI:30616"/>
    </ligand>
</feature>
<comment type="pathway">
    <text evidence="9">Cofactor biosynthesis; coenzyme A biosynthesis; CoA from (R)-pantothenate: step 4/5.</text>
</comment>
<dbReference type="GO" id="GO:0005524">
    <property type="term" value="F:ATP binding"/>
    <property type="evidence" value="ECO:0007669"/>
    <property type="project" value="UniProtKB-KW"/>
</dbReference>
<evidence type="ECO:0000256" key="6">
    <source>
        <dbReference type="ARBA" id="ARBA00022842"/>
    </source>
</evidence>
<accession>A0A1N7NRX4</accession>
<dbReference type="CDD" id="cd02163">
    <property type="entry name" value="PPAT"/>
    <property type="match status" value="1"/>
</dbReference>
<feature type="binding site" evidence="9">
    <location>
        <position position="41"/>
    </location>
    <ligand>
        <name>substrate</name>
    </ligand>
</feature>
<dbReference type="InterPro" id="IPR014729">
    <property type="entry name" value="Rossmann-like_a/b/a_fold"/>
</dbReference>
<evidence type="ECO:0000259" key="10">
    <source>
        <dbReference type="Pfam" id="PF01467"/>
    </source>
</evidence>
<evidence type="ECO:0000313" key="11">
    <source>
        <dbReference type="EMBL" id="SIT01018.1"/>
    </source>
</evidence>
<dbReference type="Pfam" id="PF01467">
    <property type="entry name" value="CTP_transf_like"/>
    <property type="match status" value="1"/>
</dbReference>
<keyword evidence="7 9" id="KW-0173">Coenzyme A biosynthesis</keyword>
<organism evidence="11 12">
    <name type="scientific">Alicyclobacillus vulcanalis</name>
    <dbReference type="NCBI Taxonomy" id="252246"/>
    <lineage>
        <taxon>Bacteria</taxon>
        <taxon>Bacillati</taxon>
        <taxon>Bacillota</taxon>
        <taxon>Bacilli</taxon>
        <taxon>Bacillales</taxon>
        <taxon>Alicyclobacillaceae</taxon>
        <taxon>Alicyclobacillus</taxon>
    </lineage>
</organism>
<dbReference type="RefSeq" id="WP_076348100.1">
    <property type="nucleotide sequence ID" value="NZ_FTOO01000009.1"/>
</dbReference>
<evidence type="ECO:0000256" key="2">
    <source>
        <dbReference type="ARBA" id="ARBA00022679"/>
    </source>
</evidence>
<feature type="site" description="Transition state stabilizer" evidence="9">
    <location>
        <position position="17"/>
    </location>
</feature>
<gene>
    <name evidence="9" type="primary">coaD</name>
    <name evidence="11" type="ORF">SAMN05421799_109136</name>
</gene>
<comment type="similarity">
    <text evidence="9">Belongs to the bacterial CoaD family.</text>
</comment>
<keyword evidence="3 9" id="KW-0548">Nucleotidyltransferase</keyword>
<feature type="binding site" evidence="9">
    <location>
        <position position="73"/>
    </location>
    <ligand>
        <name>substrate</name>
    </ligand>
</feature>
<comment type="subcellular location">
    <subcellularLocation>
        <location evidence="9">Cytoplasm</location>
    </subcellularLocation>
</comment>
<feature type="binding site" evidence="9">
    <location>
        <begin position="123"/>
        <end position="129"/>
    </location>
    <ligand>
        <name>ATP</name>
        <dbReference type="ChEBI" id="CHEBI:30616"/>
    </ligand>
</feature>
<dbReference type="NCBIfam" id="TIGR00125">
    <property type="entry name" value="cyt_tran_rel"/>
    <property type="match status" value="1"/>
</dbReference>
<feature type="binding site" evidence="9">
    <location>
        <begin position="9"/>
        <end position="10"/>
    </location>
    <ligand>
        <name>ATP</name>
        <dbReference type="ChEBI" id="CHEBI:30616"/>
    </ligand>
</feature>
<reference evidence="12" key="1">
    <citation type="submission" date="2017-01" db="EMBL/GenBank/DDBJ databases">
        <authorList>
            <person name="Varghese N."/>
            <person name="Submissions S."/>
        </authorList>
    </citation>
    <scope>NUCLEOTIDE SEQUENCE [LARGE SCALE GENOMIC DNA]</scope>
    <source>
        <strain evidence="12">DSM 16176</strain>
    </source>
</reference>
<comment type="function">
    <text evidence="9">Reversibly transfers an adenylyl group from ATP to 4'-phosphopantetheine, yielding dephospho-CoA (dPCoA) and pyrophosphate.</text>
</comment>
<dbReference type="EC" id="2.7.7.3" evidence="9"/>
<name>A0A1N7NRX4_9BACL</name>
<dbReference type="EMBL" id="FTOO01000009">
    <property type="protein sequence ID" value="SIT01018.1"/>
    <property type="molecule type" value="Genomic_DNA"/>
</dbReference>
<dbReference type="PANTHER" id="PTHR21342">
    <property type="entry name" value="PHOSPHOPANTETHEINE ADENYLYLTRANSFERASE"/>
    <property type="match status" value="1"/>
</dbReference>
<dbReference type="GO" id="GO:0015937">
    <property type="term" value="P:coenzyme A biosynthetic process"/>
    <property type="evidence" value="ECO:0007669"/>
    <property type="project" value="UniProtKB-UniRule"/>
</dbReference>
<dbReference type="STRING" id="252246.SAMN05421799_109136"/>
<proteinExistence type="inferred from homology"/>
<evidence type="ECO:0000256" key="1">
    <source>
        <dbReference type="ARBA" id="ARBA00022490"/>
    </source>
</evidence>
<keyword evidence="5 9" id="KW-0067">ATP-binding</keyword>
<dbReference type="GO" id="GO:0005737">
    <property type="term" value="C:cytoplasm"/>
    <property type="evidence" value="ECO:0007669"/>
    <property type="project" value="UniProtKB-SubCell"/>
</dbReference>
<feature type="binding site" evidence="9">
    <location>
        <position position="9"/>
    </location>
    <ligand>
        <name>substrate</name>
    </ligand>
</feature>
<dbReference type="OrthoDB" id="9806661at2"/>
<feature type="binding site" evidence="9">
    <location>
        <position position="17"/>
    </location>
    <ligand>
        <name>ATP</name>
        <dbReference type="ChEBI" id="CHEBI:30616"/>
    </ligand>
</feature>
<dbReference type="GO" id="GO:0004595">
    <property type="term" value="F:pantetheine-phosphate adenylyltransferase activity"/>
    <property type="evidence" value="ECO:0007669"/>
    <property type="project" value="UniProtKB-UniRule"/>
</dbReference>
<evidence type="ECO:0000256" key="3">
    <source>
        <dbReference type="ARBA" id="ARBA00022695"/>
    </source>
</evidence>
<dbReference type="AlphaFoldDB" id="A0A1N7NRX4"/>
<dbReference type="NCBIfam" id="TIGR01510">
    <property type="entry name" value="coaD_prev_kdtB"/>
    <property type="match status" value="1"/>
</dbReference>
<keyword evidence="12" id="KW-1185">Reference proteome</keyword>
<dbReference type="HAMAP" id="MF_00151">
    <property type="entry name" value="PPAT_bact"/>
    <property type="match status" value="1"/>
</dbReference>
<sequence length="165" mass="17990">MRKAVYPGTFDPITRGHLDVIGQAAPIFDELVVAVLHNPSKRPWFDLDERLAMIAEAVAPYPNVRVDAFRGLLADYCRSTGIGYVVRGVRHHVDLQSEMAMAHMNRALFRDLVTMFFPTSPEWSFVSSSLVKDVAMHGGDVSPFVPAGVAEALAARAQGASKGHG</sequence>
<feature type="binding site" evidence="9">
    <location>
        <position position="98"/>
    </location>
    <ligand>
        <name>ATP</name>
        <dbReference type="ChEBI" id="CHEBI:30616"/>
    </ligand>
</feature>
<dbReference type="PANTHER" id="PTHR21342:SF1">
    <property type="entry name" value="PHOSPHOPANTETHEINE ADENYLYLTRANSFERASE"/>
    <property type="match status" value="1"/>
</dbReference>
<evidence type="ECO:0000313" key="12">
    <source>
        <dbReference type="Proteomes" id="UP000186156"/>
    </source>
</evidence>
<keyword evidence="6 9" id="KW-0460">Magnesium</keyword>
<evidence type="ECO:0000256" key="8">
    <source>
        <dbReference type="ARBA" id="ARBA00029346"/>
    </source>
</evidence>
<dbReference type="UniPathway" id="UPA00241">
    <property type="reaction ID" value="UER00355"/>
</dbReference>
<dbReference type="SUPFAM" id="SSF52374">
    <property type="entry name" value="Nucleotidylyl transferase"/>
    <property type="match status" value="1"/>
</dbReference>
<comment type="subunit">
    <text evidence="9">Homohexamer.</text>
</comment>
<evidence type="ECO:0000256" key="9">
    <source>
        <dbReference type="HAMAP-Rule" id="MF_00151"/>
    </source>
</evidence>
<keyword evidence="2 9" id="KW-0808">Transferase</keyword>
<evidence type="ECO:0000256" key="4">
    <source>
        <dbReference type="ARBA" id="ARBA00022741"/>
    </source>
</evidence>
<keyword evidence="4 9" id="KW-0547">Nucleotide-binding</keyword>
<dbReference type="InterPro" id="IPR004821">
    <property type="entry name" value="Cyt_trans-like"/>
</dbReference>
<keyword evidence="1 9" id="KW-0963">Cytoplasm</keyword>
<comment type="catalytic activity">
    <reaction evidence="8 9">
        <text>(R)-4'-phosphopantetheine + ATP + H(+) = 3'-dephospho-CoA + diphosphate</text>
        <dbReference type="Rhea" id="RHEA:19801"/>
        <dbReference type="ChEBI" id="CHEBI:15378"/>
        <dbReference type="ChEBI" id="CHEBI:30616"/>
        <dbReference type="ChEBI" id="CHEBI:33019"/>
        <dbReference type="ChEBI" id="CHEBI:57328"/>
        <dbReference type="ChEBI" id="CHEBI:61723"/>
        <dbReference type="EC" id="2.7.7.3"/>
    </reaction>
</comment>
<evidence type="ECO:0000256" key="5">
    <source>
        <dbReference type="ARBA" id="ARBA00022840"/>
    </source>
</evidence>
<feature type="binding site" evidence="9">
    <location>
        <position position="87"/>
    </location>
    <ligand>
        <name>substrate</name>
    </ligand>
</feature>
<dbReference type="Proteomes" id="UP000186156">
    <property type="component" value="Unassembled WGS sequence"/>
</dbReference>
<evidence type="ECO:0000256" key="7">
    <source>
        <dbReference type="ARBA" id="ARBA00022993"/>
    </source>
</evidence>
<dbReference type="InterPro" id="IPR001980">
    <property type="entry name" value="PPAT"/>
</dbReference>